<organism evidence="1">
    <name type="scientific">marine sediment metagenome</name>
    <dbReference type="NCBI Taxonomy" id="412755"/>
    <lineage>
        <taxon>unclassified sequences</taxon>
        <taxon>metagenomes</taxon>
        <taxon>ecological metagenomes</taxon>
    </lineage>
</organism>
<comment type="caution">
    <text evidence="1">The sequence shown here is derived from an EMBL/GenBank/DDBJ whole genome shotgun (WGS) entry which is preliminary data.</text>
</comment>
<evidence type="ECO:0000313" key="1">
    <source>
        <dbReference type="EMBL" id="GAG43071.1"/>
    </source>
</evidence>
<protein>
    <submittedName>
        <fullName evidence="1">Uncharacterized protein</fullName>
    </submittedName>
</protein>
<name>X0Z3A9_9ZZZZ</name>
<feature type="non-terminal residue" evidence="1">
    <location>
        <position position="32"/>
    </location>
</feature>
<gene>
    <name evidence="1" type="ORF">S01H1_83140</name>
</gene>
<sequence length="32" mass="3571">MADDVVKEMFINESAGSTRLAIVENGRLVELY</sequence>
<dbReference type="EMBL" id="BARS01056464">
    <property type="protein sequence ID" value="GAG43071.1"/>
    <property type="molecule type" value="Genomic_DNA"/>
</dbReference>
<accession>X0Z3A9</accession>
<reference evidence="1" key="1">
    <citation type="journal article" date="2014" name="Front. Microbiol.">
        <title>High frequency of phylogenetically diverse reductive dehalogenase-homologous genes in deep subseafloor sedimentary metagenomes.</title>
        <authorList>
            <person name="Kawai M."/>
            <person name="Futagami T."/>
            <person name="Toyoda A."/>
            <person name="Takaki Y."/>
            <person name="Nishi S."/>
            <person name="Hori S."/>
            <person name="Arai W."/>
            <person name="Tsubouchi T."/>
            <person name="Morono Y."/>
            <person name="Uchiyama I."/>
            <person name="Ito T."/>
            <person name="Fujiyama A."/>
            <person name="Inagaki F."/>
            <person name="Takami H."/>
        </authorList>
    </citation>
    <scope>NUCLEOTIDE SEQUENCE</scope>
    <source>
        <strain evidence="1">Expedition CK06-06</strain>
    </source>
</reference>
<proteinExistence type="predicted"/>
<dbReference type="AlphaFoldDB" id="X0Z3A9"/>